<dbReference type="PROSITE" id="PS51257">
    <property type="entry name" value="PROKAR_LIPOPROTEIN"/>
    <property type="match status" value="1"/>
</dbReference>
<reference evidence="4 5" key="1">
    <citation type="submission" date="2019-07" db="EMBL/GenBank/DDBJ databases">
        <title>Whole genome shotgun sequence of Vibrio superstes NBRC 103154.</title>
        <authorList>
            <person name="Hosoyama A."/>
            <person name="Uohara A."/>
            <person name="Ohji S."/>
            <person name="Ichikawa N."/>
        </authorList>
    </citation>
    <scope>NUCLEOTIDE SEQUENCE [LARGE SCALE GENOMIC DNA]</scope>
    <source>
        <strain evidence="4 5">NBRC 103154</strain>
    </source>
</reference>
<evidence type="ECO:0000256" key="1">
    <source>
        <dbReference type="ARBA" id="ARBA00022729"/>
    </source>
</evidence>
<evidence type="ECO:0000256" key="2">
    <source>
        <dbReference type="ARBA" id="ARBA00022837"/>
    </source>
</evidence>
<keyword evidence="2" id="KW-0106">Calcium</keyword>
<dbReference type="Pfam" id="PF02412">
    <property type="entry name" value="TSP_3"/>
    <property type="match status" value="2"/>
</dbReference>
<proteinExistence type="predicted"/>
<evidence type="ECO:0008006" key="6">
    <source>
        <dbReference type="Google" id="ProtNLM"/>
    </source>
</evidence>
<dbReference type="GO" id="GO:0005509">
    <property type="term" value="F:calcium ion binding"/>
    <property type="evidence" value="ECO:0007669"/>
    <property type="project" value="InterPro"/>
</dbReference>
<feature type="region of interest" description="Disordered" evidence="3">
    <location>
        <begin position="224"/>
        <end position="431"/>
    </location>
</feature>
<dbReference type="Proteomes" id="UP000321113">
    <property type="component" value="Unassembled WGS sequence"/>
</dbReference>
<sequence length="455" mass="48699">MNKKILALAISSCFLAGCSDDGSSQSTANTEMLEVKAIDGYLRNALVWLDINQNGVFDEEEPSIKSGEGGVALLDVSGVDNYQDYPVIVSAIKGETIDEDAPDTTINYDFVLSAPAGETNITPFTTIVKIEMDTTGKTKEESISEVSEMLGVPQDKVMSDYSEIPEVANKARNLVATGVIPETVEEANEIAETENYLAQNTEVMEIAEVIKDLEPDEVIITDGTEYKAIEDSDDDDRDNDGFLDDNDAFPSDSSEWLDSDEDGIGDNADAFPTNPYEAIDTDGDGVGDNADAFPEDPSETLDTDGDSVGDNADAFPEDPTEALDTDGDSVGDNADIFPEDPTEALDTDGDSVGDNADAFPEDPSETHDTDGDQVGDNADAFPLDPYETVDSDSDGEGDNTDIDDDNDTISDATDNCPFLPNAQQKDYDSDGIGDACDSETLATFGTARFDSDKWL</sequence>
<evidence type="ECO:0000256" key="3">
    <source>
        <dbReference type="SAM" id="MobiDB-lite"/>
    </source>
</evidence>
<gene>
    <name evidence="4" type="ORF">VSU01S_02070</name>
</gene>
<feature type="compositionally biased region" description="Acidic residues" evidence="3">
    <location>
        <begin position="231"/>
        <end position="247"/>
    </location>
</feature>
<dbReference type="PANTHER" id="PTHR10199">
    <property type="entry name" value="THROMBOSPONDIN"/>
    <property type="match status" value="1"/>
</dbReference>
<feature type="compositionally biased region" description="Acidic residues" evidence="3">
    <location>
        <begin position="293"/>
        <end position="307"/>
    </location>
</feature>
<evidence type="ECO:0000313" key="4">
    <source>
        <dbReference type="EMBL" id="GEM77962.1"/>
    </source>
</evidence>
<feature type="compositionally biased region" description="Acidic residues" evidence="3">
    <location>
        <begin position="255"/>
        <end position="264"/>
    </location>
</feature>
<protein>
    <recommendedName>
        <fullName evidence="6">Thrombospondin type 3 repeat-containing protein</fullName>
    </recommendedName>
</protein>
<comment type="caution">
    <text evidence="4">The sequence shown here is derived from an EMBL/GenBank/DDBJ whole genome shotgun (WGS) entry which is preliminary data.</text>
</comment>
<dbReference type="SUPFAM" id="SSF103647">
    <property type="entry name" value="TSP type-3 repeat"/>
    <property type="match status" value="2"/>
</dbReference>
<accession>A0A511QN57</accession>
<dbReference type="PANTHER" id="PTHR10199:SF119">
    <property type="entry name" value="RE20510P"/>
    <property type="match status" value="1"/>
</dbReference>
<keyword evidence="5" id="KW-1185">Reference proteome</keyword>
<dbReference type="RefSeq" id="WP_119008857.1">
    <property type="nucleotide sequence ID" value="NZ_BJXK01000001.1"/>
</dbReference>
<dbReference type="OrthoDB" id="5713052at2"/>
<organism evidence="4 5">
    <name type="scientific">Vibrio superstes NBRC 103154</name>
    <dbReference type="NCBI Taxonomy" id="1219062"/>
    <lineage>
        <taxon>Bacteria</taxon>
        <taxon>Pseudomonadati</taxon>
        <taxon>Pseudomonadota</taxon>
        <taxon>Gammaproteobacteria</taxon>
        <taxon>Vibrionales</taxon>
        <taxon>Vibrionaceae</taxon>
        <taxon>Vibrio</taxon>
    </lineage>
</organism>
<name>A0A511QN57_9VIBR</name>
<dbReference type="AlphaFoldDB" id="A0A511QN57"/>
<feature type="compositionally biased region" description="Acidic residues" evidence="3">
    <location>
        <begin position="337"/>
        <end position="351"/>
    </location>
</feature>
<dbReference type="InterPro" id="IPR028974">
    <property type="entry name" value="TSP_type-3_rpt"/>
</dbReference>
<dbReference type="GO" id="GO:0007155">
    <property type="term" value="P:cell adhesion"/>
    <property type="evidence" value="ECO:0007669"/>
    <property type="project" value="InterPro"/>
</dbReference>
<feature type="compositionally biased region" description="Acidic residues" evidence="3">
    <location>
        <begin position="315"/>
        <end position="329"/>
    </location>
</feature>
<dbReference type="Gene3D" id="4.10.1080.10">
    <property type="entry name" value="TSP type-3 repeat"/>
    <property type="match status" value="3"/>
</dbReference>
<dbReference type="InterPro" id="IPR003367">
    <property type="entry name" value="Thrombospondin_3-like_rpt"/>
</dbReference>
<evidence type="ECO:0000313" key="5">
    <source>
        <dbReference type="Proteomes" id="UP000321113"/>
    </source>
</evidence>
<feature type="compositionally biased region" description="Acidic residues" evidence="3">
    <location>
        <begin position="387"/>
        <end position="408"/>
    </location>
</feature>
<dbReference type="EMBL" id="BJXK01000001">
    <property type="protein sequence ID" value="GEM77962.1"/>
    <property type="molecule type" value="Genomic_DNA"/>
</dbReference>
<keyword evidence="1" id="KW-0732">Signal</keyword>